<protein>
    <submittedName>
        <fullName evidence="8">Methyl-accepting chemotaxis protein</fullName>
    </submittedName>
</protein>
<keyword evidence="9" id="KW-1185">Reference proteome</keyword>
<dbReference type="Proteomes" id="UP001302257">
    <property type="component" value="Chromosome"/>
</dbReference>
<dbReference type="PANTHER" id="PTHR43531:SF14">
    <property type="entry name" value="METHYL-ACCEPTING CHEMOTAXIS PROTEIN I-RELATED"/>
    <property type="match status" value="1"/>
</dbReference>
<dbReference type="InterPro" id="IPR004089">
    <property type="entry name" value="MCPsignal_dom"/>
</dbReference>
<keyword evidence="5" id="KW-0812">Transmembrane</keyword>
<keyword evidence="1" id="KW-0488">Methylation</keyword>
<keyword evidence="5" id="KW-0472">Membrane</keyword>
<dbReference type="Pfam" id="PF22673">
    <property type="entry name" value="MCP-like_PDC_1"/>
    <property type="match status" value="1"/>
</dbReference>
<evidence type="ECO:0000313" key="9">
    <source>
        <dbReference type="Proteomes" id="UP001302257"/>
    </source>
</evidence>
<proteinExistence type="inferred from homology"/>
<feature type="transmembrane region" description="Helical" evidence="5">
    <location>
        <begin position="327"/>
        <end position="350"/>
    </location>
</feature>
<feature type="domain" description="Methyl-accepting transducer" evidence="6">
    <location>
        <begin position="410"/>
        <end position="639"/>
    </location>
</feature>
<dbReference type="CDD" id="cd12913">
    <property type="entry name" value="PDC1_MCP_like"/>
    <property type="match status" value="1"/>
</dbReference>
<evidence type="ECO:0000256" key="3">
    <source>
        <dbReference type="PROSITE-ProRule" id="PRU00284"/>
    </source>
</evidence>
<reference evidence="8 9" key="1">
    <citation type="submission" date="2023-08" db="EMBL/GenBank/DDBJ databases">
        <title>Rhodoferax potami sp. nov. and Rhodoferax mekongensis sp. nov., isolated from the Mekong River in Thailand.</title>
        <authorList>
            <person name="Kitikhun S."/>
            <person name="Charoenyingcharoen P."/>
            <person name="Siriarchawattana P."/>
            <person name="Likhitrattanapisal S."/>
            <person name="Nilsakha T."/>
            <person name="Chanpet A."/>
            <person name="Rattanawaree P."/>
            <person name="Ingsriswang S."/>
        </authorList>
    </citation>
    <scope>NUCLEOTIDE SEQUENCE [LARGE SCALE GENOMIC DNA]</scope>
    <source>
        <strain evidence="8 9">TBRC 17307</strain>
    </source>
</reference>
<dbReference type="Pfam" id="PF00015">
    <property type="entry name" value="MCPsignal"/>
    <property type="match status" value="1"/>
</dbReference>
<evidence type="ECO:0000256" key="2">
    <source>
        <dbReference type="ARBA" id="ARBA00029447"/>
    </source>
</evidence>
<comment type="similarity">
    <text evidence="2">Belongs to the methyl-accepting chemotaxis (MCP) protein family.</text>
</comment>
<feature type="domain" description="HAMP" evidence="7">
    <location>
        <begin position="351"/>
        <end position="405"/>
    </location>
</feature>
<evidence type="ECO:0000256" key="5">
    <source>
        <dbReference type="SAM" id="Phobius"/>
    </source>
</evidence>
<dbReference type="Gene3D" id="3.30.450.20">
    <property type="entry name" value="PAS domain"/>
    <property type="match status" value="1"/>
</dbReference>
<dbReference type="Gene3D" id="1.10.287.950">
    <property type="entry name" value="Methyl-accepting chemotaxis protein"/>
    <property type="match status" value="1"/>
</dbReference>
<name>A0ABZ0B2Z1_9BURK</name>
<dbReference type="EMBL" id="CP132507">
    <property type="protein sequence ID" value="WNO06284.1"/>
    <property type="molecule type" value="Genomic_DNA"/>
</dbReference>
<gene>
    <name evidence="8" type="ORF">RAN89_07610</name>
</gene>
<dbReference type="PROSITE" id="PS50111">
    <property type="entry name" value="CHEMOTAXIS_TRANSDUC_2"/>
    <property type="match status" value="1"/>
</dbReference>
<keyword evidence="5" id="KW-1133">Transmembrane helix</keyword>
<evidence type="ECO:0000259" key="6">
    <source>
        <dbReference type="PROSITE" id="PS50111"/>
    </source>
</evidence>
<dbReference type="RefSeq" id="WP_313868995.1">
    <property type="nucleotide sequence ID" value="NZ_CP132507.1"/>
</dbReference>
<feature type="coiled-coil region" evidence="4">
    <location>
        <begin position="429"/>
        <end position="466"/>
    </location>
</feature>
<keyword evidence="4" id="KW-0175">Coiled coil</keyword>
<dbReference type="CDD" id="cd06225">
    <property type="entry name" value="HAMP"/>
    <property type="match status" value="1"/>
</dbReference>
<evidence type="ECO:0000256" key="1">
    <source>
        <dbReference type="ARBA" id="ARBA00022481"/>
    </source>
</evidence>
<organism evidence="8 9">
    <name type="scientific">Rhodoferax mekongensis</name>
    <dbReference type="NCBI Taxonomy" id="3068341"/>
    <lineage>
        <taxon>Bacteria</taxon>
        <taxon>Pseudomonadati</taxon>
        <taxon>Pseudomonadota</taxon>
        <taxon>Betaproteobacteria</taxon>
        <taxon>Burkholderiales</taxon>
        <taxon>Comamonadaceae</taxon>
        <taxon>Rhodoferax</taxon>
    </lineage>
</organism>
<evidence type="ECO:0000259" key="7">
    <source>
        <dbReference type="PROSITE" id="PS50885"/>
    </source>
</evidence>
<evidence type="ECO:0000256" key="4">
    <source>
        <dbReference type="SAM" id="Coils"/>
    </source>
</evidence>
<dbReference type="SUPFAM" id="SSF58104">
    <property type="entry name" value="Methyl-accepting chemotaxis protein (MCP) signaling domain"/>
    <property type="match status" value="1"/>
</dbReference>
<feature type="transmembrane region" description="Helical" evidence="5">
    <location>
        <begin position="21"/>
        <end position="46"/>
    </location>
</feature>
<evidence type="ECO:0000313" key="8">
    <source>
        <dbReference type="EMBL" id="WNO06284.1"/>
    </source>
</evidence>
<dbReference type="InterPro" id="IPR003660">
    <property type="entry name" value="HAMP_dom"/>
</dbReference>
<dbReference type="CDD" id="cd11386">
    <property type="entry name" value="MCP_signal"/>
    <property type="match status" value="1"/>
</dbReference>
<dbReference type="PANTHER" id="PTHR43531">
    <property type="entry name" value="PROTEIN ICFG"/>
    <property type="match status" value="1"/>
</dbReference>
<dbReference type="SMART" id="SM00283">
    <property type="entry name" value="MA"/>
    <property type="match status" value="1"/>
</dbReference>
<dbReference type="PROSITE" id="PS50885">
    <property type="entry name" value="HAMP"/>
    <property type="match status" value="1"/>
</dbReference>
<keyword evidence="3" id="KW-0807">Transducer</keyword>
<sequence>MSLVLSSGSSARPARLSGLSLNAKICVAATALVVASLAITATVIGFKSSSTAEAATMELARTSAREAAGALQSRIKANLYSVMALSGAMTTTKAAGLPLQRPQIDEMVKSTLMSSPDFVGAAVTWEPNALDGKDAEFAGKAPLYDATGRHMPYWTRKAGGGFHVDPIVFDPAPGANDWYDIPKKTGKVFFTEPYIYPIEGKDVLMASLVAPILVEGKFQGVASADFALTQLNTILADVKVMNGGSLVLISNGGLYATNPDAALVNKKAEDIPAAGLEAVQKGQTYEYTDSSKVIHLLQPLVIYPDTAPWAVRMSFPQSVATAASRQLTFYTLGAALVCALATAVILVMVVSRLMQPLRALSRAMADVSSGDADLRTKIAVHGNDELAAIGNGFNQFVAKIHGVLAQVRSSADSVANASAEIAQGNNDLSARTEHQASALEETAASMEELNSTVKQNADNARQANQLAMSASTVAVQGGEVVGQVVDTMKGINEASRKISDIISVIDGIAFQTNILALNAAVEAARAGEQGRGFAVVASEVRSLAGRSAEAAKEIKSLINASVERVEQGTALVDKAGETMTEVVSSIRRVTDIMGEISAASNEQSAGVAQVGEAVTSMDQATQQNAALVEEMAAAASSLKSQANDLVQVVGVFKL</sequence>
<accession>A0ABZ0B2Z1</accession>
<dbReference type="SMART" id="SM00304">
    <property type="entry name" value="HAMP"/>
    <property type="match status" value="1"/>
</dbReference>
<dbReference type="Pfam" id="PF00672">
    <property type="entry name" value="HAMP"/>
    <property type="match status" value="1"/>
</dbReference>
<dbReference type="InterPro" id="IPR051310">
    <property type="entry name" value="MCP_chemotaxis"/>
</dbReference>